<sequence>MNLLNSKERLFQLYKLERFLPVMSPAEIQDIVAGRVDFDDASIERWSLLLENYTNESEVRLARALEKQKGICKIRKV</sequence>
<proteinExistence type="predicted"/>
<organism evidence="1">
    <name type="scientific">gut metagenome</name>
    <dbReference type="NCBI Taxonomy" id="749906"/>
    <lineage>
        <taxon>unclassified sequences</taxon>
        <taxon>metagenomes</taxon>
        <taxon>organismal metagenomes</taxon>
    </lineage>
</organism>
<reference evidence="1" key="1">
    <citation type="journal article" date="2012" name="PLoS ONE">
        <title>Gene sets for utilization of primary and secondary nutrition supplies in the distal gut of endangered iberian lynx.</title>
        <authorList>
            <person name="Alcaide M."/>
            <person name="Messina E."/>
            <person name="Richter M."/>
            <person name="Bargiela R."/>
            <person name="Peplies J."/>
            <person name="Huws S.A."/>
            <person name="Newbold C.J."/>
            <person name="Golyshin P.N."/>
            <person name="Simon M.A."/>
            <person name="Lopez G."/>
            <person name="Yakimov M.M."/>
            <person name="Ferrer M."/>
        </authorList>
    </citation>
    <scope>NUCLEOTIDE SEQUENCE</scope>
</reference>
<gene>
    <name evidence="1" type="ORF">EVA_07421</name>
</gene>
<comment type="caution">
    <text evidence="1">The sequence shown here is derived from an EMBL/GenBank/DDBJ whole genome shotgun (WGS) entry which is preliminary data.</text>
</comment>
<name>J9CW48_9ZZZZ</name>
<dbReference type="EMBL" id="AMCI01001797">
    <property type="protein sequence ID" value="EJX04471.1"/>
    <property type="molecule type" value="Genomic_DNA"/>
</dbReference>
<dbReference type="AlphaFoldDB" id="J9CW48"/>
<accession>J9CW48</accession>
<evidence type="ECO:0000313" key="1">
    <source>
        <dbReference type="EMBL" id="EJX04471.1"/>
    </source>
</evidence>
<protein>
    <submittedName>
        <fullName evidence="1">Uncharacterized protein</fullName>
    </submittedName>
</protein>